<protein>
    <submittedName>
        <fullName evidence="2">Uncharacterized protein</fullName>
    </submittedName>
</protein>
<feature type="compositionally biased region" description="Acidic residues" evidence="1">
    <location>
        <begin position="1"/>
        <end position="15"/>
    </location>
</feature>
<evidence type="ECO:0000256" key="1">
    <source>
        <dbReference type="SAM" id="MobiDB-lite"/>
    </source>
</evidence>
<organism evidence="2 3">
    <name type="scientific">Streptomyces goshikiensis</name>
    <dbReference type="NCBI Taxonomy" id="1942"/>
    <lineage>
        <taxon>Bacteria</taxon>
        <taxon>Bacillati</taxon>
        <taxon>Actinomycetota</taxon>
        <taxon>Actinomycetes</taxon>
        <taxon>Kitasatosporales</taxon>
        <taxon>Streptomycetaceae</taxon>
        <taxon>Streptomyces</taxon>
    </lineage>
</organism>
<dbReference type="Proteomes" id="UP001432075">
    <property type="component" value="Chromosome"/>
</dbReference>
<sequence>MSDDQPTEPTVDEADTQQAAAKAGRQGHQTLEKKTIKGQVITHTIVKPLPGGGQTEG</sequence>
<name>A0ABZ1RUY9_9ACTN</name>
<feature type="region of interest" description="Disordered" evidence="1">
    <location>
        <begin position="1"/>
        <end position="36"/>
    </location>
</feature>
<reference evidence="2" key="1">
    <citation type="submission" date="2022-10" db="EMBL/GenBank/DDBJ databases">
        <title>The complete genomes of actinobacterial strains from the NBC collection.</title>
        <authorList>
            <person name="Joergensen T.S."/>
            <person name="Alvarez Arevalo M."/>
            <person name="Sterndorff E.B."/>
            <person name="Faurdal D."/>
            <person name="Vuksanovic O."/>
            <person name="Mourched A.-S."/>
            <person name="Charusanti P."/>
            <person name="Shaw S."/>
            <person name="Blin K."/>
            <person name="Weber T."/>
        </authorList>
    </citation>
    <scope>NUCLEOTIDE SEQUENCE</scope>
    <source>
        <strain evidence="2">NBC_00283</strain>
    </source>
</reference>
<dbReference type="RefSeq" id="WP_158074289.1">
    <property type="nucleotide sequence ID" value="NZ_CP108057.1"/>
</dbReference>
<evidence type="ECO:0000313" key="2">
    <source>
        <dbReference type="EMBL" id="WUO50378.1"/>
    </source>
</evidence>
<accession>A0ABZ1RUY9</accession>
<keyword evidence="3" id="KW-1185">Reference proteome</keyword>
<proteinExistence type="predicted"/>
<dbReference type="EMBL" id="CP108057">
    <property type="protein sequence ID" value="WUO50378.1"/>
    <property type="molecule type" value="Genomic_DNA"/>
</dbReference>
<gene>
    <name evidence="2" type="ORF">OHU17_33570</name>
</gene>
<evidence type="ECO:0000313" key="3">
    <source>
        <dbReference type="Proteomes" id="UP001432075"/>
    </source>
</evidence>